<evidence type="ECO:0000256" key="1">
    <source>
        <dbReference type="SAM" id="Phobius"/>
    </source>
</evidence>
<keyword evidence="1" id="KW-0812">Transmembrane</keyword>
<dbReference type="InterPro" id="IPR035965">
    <property type="entry name" value="PAS-like_dom_sf"/>
</dbReference>
<dbReference type="Pfam" id="PF12860">
    <property type="entry name" value="PAS_7"/>
    <property type="match status" value="1"/>
</dbReference>
<evidence type="ECO:0000313" key="4">
    <source>
        <dbReference type="Proteomes" id="UP001606099"/>
    </source>
</evidence>
<dbReference type="InterPro" id="IPR013656">
    <property type="entry name" value="PAS_4"/>
</dbReference>
<dbReference type="PROSITE" id="PS50887">
    <property type="entry name" value="GGDEF"/>
    <property type="match status" value="1"/>
</dbReference>
<dbReference type="InterPro" id="IPR052155">
    <property type="entry name" value="Biofilm_reg_signaling"/>
</dbReference>
<feature type="transmembrane region" description="Helical" evidence="1">
    <location>
        <begin position="24"/>
        <end position="48"/>
    </location>
</feature>
<dbReference type="SUPFAM" id="SSF55785">
    <property type="entry name" value="PYP-like sensor domain (PAS domain)"/>
    <property type="match status" value="2"/>
</dbReference>
<dbReference type="InterPro" id="IPR043128">
    <property type="entry name" value="Rev_trsase/Diguanyl_cyclase"/>
</dbReference>
<dbReference type="SUPFAM" id="SSF55073">
    <property type="entry name" value="Nucleotide cyclase"/>
    <property type="match status" value="1"/>
</dbReference>
<dbReference type="Pfam" id="PF00990">
    <property type="entry name" value="GGDEF"/>
    <property type="match status" value="1"/>
</dbReference>
<protein>
    <submittedName>
        <fullName evidence="3">Diguanylate cyclase domain-containing protein</fullName>
        <ecNumber evidence="3">2.7.7.65</ecNumber>
    </submittedName>
</protein>
<accession>A0ABW7FTL6</accession>
<dbReference type="SMART" id="SM00091">
    <property type="entry name" value="PAS"/>
    <property type="match status" value="2"/>
</dbReference>
<dbReference type="InterPro" id="IPR000160">
    <property type="entry name" value="GGDEF_dom"/>
</dbReference>
<dbReference type="EMBL" id="JBIGHZ010000002">
    <property type="protein sequence ID" value="MFG6447665.1"/>
    <property type="molecule type" value="Genomic_DNA"/>
</dbReference>
<dbReference type="Gene3D" id="3.30.450.20">
    <property type="entry name" value="PAS domain"/>
    <property type="match status" value="1"/>
</dbReference>
<keyword evidence="3" id="KW-0548">Nucleotidyltransferase</keyword>
<dbReference type="CDD" id="cd01949">
    <property type="entry name" value="GGDEF"/>
    <property type="match status" value="1"/>
</dbReference>
<dbReference type="RefSeq" id="WP_394459211.1">
    <property type="nucleotide sequence ID" value="NZ_JBIGHZ010000002.1"/>
</dbReference>
<sequence>MSLLALSSWQLGLALSTPGLAMSWWLPAAVLALVLALGAAAIGTAVQARAAIAQSQRMLKEVLDALPVGVELFDAQDQLLAYNHQVVALFPYMASAFARGGSFEALLRESLRQGCVPEAKGREEAWLAQRLRERQLMSQRMQQQSSQDSGVRLHEQRTASGFIVSVRSDVSDLVREQRRLQQCQAQLDALCRTLPQGVLMLDERLRVRQSNAQAQVLLGHSGPAMAGQHLMTVLASQLMLTRDALIRAPQELVLKHTGGEQKIVTASLVPLPDEEAPVRHLCIVTDISEQRQQAHAVAQLNTQLTRQSSVDDLTGVGSRQQLEQTLRQEWLRAARNARPQALLLIELNDFAAYIQHYGQAGADTCLQRVARLLQASAARSGEVVSRYSEHQFAILLPDTLLVGAHIVAQRCVDSLRLAQIEHQGTSAGCITLSVGVTALVPDARQSHTLLIDTAEAALTRVKENRPPQPHDMLQTLEPSC</sequence>
<feature type="domain" description="GGDEF" evidence="2">
    <location>
        <begin position="338"/>
        <end position="478"/>
    </location>
</feature>
<dbReference type="Proteomes" id="UP001606099">
    <property type="component" value="Unassembled WGS sequence"/>
</dbReference>
<dbReference type="Gene3D" id="3.30.70.270">
    <property type="match status" value="1"/>
</dbReference>
<dbReference type="GO" id="GO:0052621">
    <property type="term" value="F:diguanylate cyclase activity"/>
    <property type="evidence" value="ECO:0007669"/>
    <property type="project" value="UniProtKB-EC"/>
</dbReference>
<reference evidence="3 4" key="1">
    <citation type="submission" date="2024-08" db="EMBL/GenBank/DDBJ databases">
        <authorList>
            <person name="Lu H."/>
        </authorList>
    </citation>
    <scope>NUCLEOTIDE SEQUENCE [LARGE SCALE GENOMIC DNA]</scope>
    <source>
        <strain evidence="3 4">BYS180W</strain>
    </source>
</reference>
<dbReference type="InterPro" id="IPR000014">
    <property type="entry name" value="PAS"/>
</dbReference>
<keyword evidence="1" id="KW-1133">Transmembrane helix</keyword>
<organism evidence="3 4">
    <name type="scientific">Roseateles rivi</name>
    <dbReference type="NCBI Taxonomy" id="3299028"/>
    <lineage>
        <taxon>Bacteria</taxon>
        <taxon>Pseudomonadati</taxon>
        <taxon>Pseudomonadota</taxon>
        <taxon>Betaproteobacteria</taxon>
        <taxon>Burkholderiales</taxon>
        <taxon>Sphaerotilaceae</taxon>
        <taxon>Roseateles</taxon>
    </lineage>
</organism>
<dbReference type="EC" id="2.7.7.65" evidence="3"/>
<keyword evidence="4" id="KW-1185">Reference proteome</keyword>
<keyword evidence="1" id="KW-0472">Membrane</keyword>
<comment type="caution">
    <text evidence="3">The sequence shown here is derived from an EMBL/GenBank/DDBJ whole genome shotgun (WGS) entry which is preliminary data.</text>
</comment>
<dbReference type="CDD" id="cd00130">
    <property type="entry name" value="PAS"/>
    <property type="match status" value="1"/>
</dbReference>
<gene>
    <name evidence="3" type="ORF">ACG0Z6_05340</name>
</gene>
<dbReference type="NCBIfam" id="TIGR00254">
    <property type="entry name" value="GGDEF"/>
    <property type="match status" value="1"/>
</dbReference>
<evidence type="ECO:0000313" key="3">
    <source>
        <dbReference type="EMBL" id="MFG6447665.1"/>
    </source>
</evidence>
<dbReference type="SMART" id="SM00267">
    <property type="entry name" value="GGDEF"/>
    <property type="match status" value="1"/>
</dbReference>
<dbReference type="Pfam" id="PF08448">
    <property type="entry name" value="PAS_4"/>
    <property type="match status" value="1"/>
</dbReference>
<proteinExistence type="predicted"/>
<evidence type="ECO:0000259" key="2">
    <source>
        <dbReference type="PROSITE" id="PS50887"/>
    </source>
</evidence>
<dbReference type="PANTHER" id="PTHR44757:SF2">
    <property type="entry name" value="BIOFILM ARCHITECTURE MAINTENANCE PROTEIN MBAA"/>
    <property type="match status" value="1"/>
</dbReference>
<dbReference type="PANTHER" id="PTHR44757">
    <property type="entry name" value="DIGUANYLATE CYCLASE DGCP"/>
    <property type="match status" value="1"/>
</dbReference>
<name>A0ABW7FTL6_9BURK</name>
<dbReference type="InterPro" id="IPR029787">
    <property type="entry name" value="Nucleotide_cyclase"/>
</dbReference>
<keyword evidence="3" id="KW-0808">Transferase</keyword>